<gene>
    <name evidence="2" type="ORF">CARUB_v10006616mg</name>
</gene>
<keyword evidence="1" id="KW-0732">Signal</keyword>
<evidence type="ECO:0008006" key="4">
    <source>
        <dbReference type="Google" id="ProtNLM"/>
    </source>
</evidence>
<evidence type="ECO:0000256" key="1">
    <source>
        <dbReference type="SAM" id="SignalP"/>
    </source>
</evidence>
<protein>
    <recommendedName>
        <fullName evidence="4">Knottin scorpion toxin-like domain-containing protein</fullName>
    </recommendedName>
</protein>
<evidence type="ECO:0000313" key="3">
    <source>
        <dbReference type="Proteomes" id="UP000029121"/>
    </source>
</evidence>
<sequence length="85" mass="9365">MGAKMISFLVLLMVCTLILLPKISGQNAQCYSGLECKDSSTCIDLCKANNHELGGTCFLRVSRCCCYIKTLPNPRIPIMDSFITN</sequence>
<keyword evidence="3" id="KW-1185">Reference proteome</keyword>
<dbReference type="Proteomes" id="UP000029121">
    <property type="component" value="Unassembled WGS sequence"/>
</dbReference>
<feature type="signal peptide" evidence="1">
    <location>
        <begin position="1"/>
        <end position="25"/>
    </location>
</feature>
<accession>R0H0L6</accession>
<evidence type="ECO:0000313" key="2">
    <source>
        <dbReference type="EMBL" id="EOA18150.1"/>
    </source>
</evidence>
<proteinExistence type="predicted"/>
<reference evidence="3" key="1">
    <citation type="journal article" date="2013" name="Nat. Genet.">
        <title>The Capsella rubella genome and the genomic consequences of rapid mating system evolution.</title>
        <authorList>
            <person name="Slotte T."/>
            <person name="Hazzouri K.M."/>
            <person name="Agren J.A."/>
            <person name="Koenig D."/>
            <person name="Maumus F."/>
            <person name="Guo Y.L."/>
            <person name="Steige K."/>
            <person name="Platts A.E."/>
            <person name="Escobar J.S."/>
            <person name="Newman L.K."/>
            <person name="Wang W."/>
            <person name="Mandakova T."/>
            <person name="Vello E."/>
            <person name="Smith L.M."/>
            <person name="Henz S.R."/>
            <person name="Steffen J."/>
            <person name="Takuno S."/>
            <person name="Brandvain Y."/>
            <person name="Coop G."/>
            <person name="Andolfatto P."/>
            <person name="Hu T.T."/>
            <person name="Blanchette M."/>
            <person name="Clark R.M."/>
            <person name="Quesneville H."/>
            <person name="Nordborg M."/>
            <person name="Gaut B.S."/>
            <person name="Lysak M.A."/>
            <person name="Jenkins J."/>
            <person name="Grimwood J."/>
            <person name="Chapman J."/>
            <person name="Prochnik S."/>
            <person name="Shu S."/>
            <person name="Rokhsar D."/>
            <person name="Schmutz J."/>
            <person name="Weigel D."/>
            <person name="Wright S.I."/>
        </authorList>
    </citation>
    <scope>NUCLEOTIDE SEQUENCE [LARGE SCALE GENOMIC DNA]</scope>
    <source>
        <strain evidence="3">cv. Monte Gargano</strain>
    </source>
</reference>
<organism evidence="2 3">
    <name type="scientific">Capsella rubella</name>
    <dbReference type="NCBI Taxonomy" id="81985"/>
    <lineage>
        <taxon>Eukaryota</taxon>
        <taxon>Viridiplantae</taxon>
        <taxon>Streptophyta</taxon>
        <taxon>Embryophyta</taxon>
        <taxon>Tracheophyta</taxon>
        <taxon>Spermatophyta</taxon>
        <taxon>Magnoliopsida</taxon>
        <taxon>eudicotyledons</taxon>
        <taxon>Gunneridae</taxon>
        <taxon>Pentapetalae</taxon>
        <taxon>rosids</taxon>
        <taxon>malvids</taxon>
        <taxon>Brassicales</taxon>
        <taxon>Brassicaceae</taxon>
        <taxon>Camelineae</taxon>
        <taxon>Capsella</taxon>
    </lineage>
</organism>
<name>R0H0L6_9BRAS</name>
<dbReference type="EMBL" id="KB870811">
    <property type="protein sequence ID" value="EOA18150.1"/>
    <property type="molecule type" value="Genomic_DNA"/>
</dbReference>
<feature type="chain" id="PRO_5004342310" description="Knottin scorpion toxin-like domain-containing protein" evidence="1">
    <location>
        <begin position="26"/>
        <end position="85"/>
    </location>
</feature>
<dbReference type="AlphaFoldDB" id="R0H0L6"/>